<dbReference type="Proteomes" id="UP000031637">
    <property type="component" value="Chromosome"/>
</dbReference>
<gene>
    <name evidence="3" type="ORF">SUTH_01429</name>
</gene>
<proteinExistence type="predicted"/>
<name>W0SHE6_9PROT</name>
<dbReference type="Pfam" id="PF00563">
    <property type="entry name" value="EAL"/>
    <property type="match status" value="1"/>
</dbReference>
<dbReference type="OrthoDB" id="9804751at2"/>
<evidence type="ECO:0000313" key="3">
    <source>
        <dbReference type="EMBL" id="BAO29228.1"/>
    </source>
</evidence>
<dbReference type="Gene3D" id="3.20.20.450">
    <property type="entry name" value="EAL domain"/>
    <property type="match status" value="1"/>
</dbReference>
<dbReference type="KEGG" id="shd:SUTH_01429"/>
<dbReference type="EMBL" id="AP012547">
    <property type="protein sequence ID" value="BAO29228.1"/>
    <property type="molecule type" value="Genomic_DNA"/>
</dbReference>
<dbReference type="InterPro" id="IPR052340">
    <property type="entry name" value="RNase_Y/CdgJ"/>
</dbReference>
<dbReference type="SUPFAM" id="SSF141868">
    <property type="entry name" value="EAL domain-like"/>
    <property type="match status" value="1"/>
</dbReference>
<dbReference type="HOGENOM" id="CLU_044951_1_0_4"/>
<sequence length="466" mass="50736">MLRFLRHLVGGSAKPSDDLPTVREQASRNSRDIAGPNAAASPIDPDDTPNSFVRRDAVLDHSEKIAGYEFSLLTTLRDRLHRRGGMARRTYDAALLTRLAAPGATSLLGHRLAFVNLSAESLDNRLIDQLPPQNTVLILETTEQAIDSEHIAARLAELKQKGFACGLRVHDAADAARPAMDGLDFIQIDVTAFDGIDLKSLTAEFKKKKTAAALSPRLVARDVQSHDDFQFCDKCGFEFFQGPFINSRESLRPAGGGINRIVVLPILNMVRSDQSFALIADRLKNEPTLTYKLLRYLNSPAMGLQQPIDSLTQALVLIGREKFYRWLSLLLFDFANPTYHERALAERALARGRTLELLAGKGRIPKAPDHLFLIGLFSLLDVALGLPLQELLEKATLPDAVREALLGKPGAHADALALAILGEADAAALPEQMAQALARCELADAAYTAAAAEALVWASQALGDTE</sequence>
<dbReference type="RefSeq" id="WP_052473394.1">
    <property type="nucleotide sequence ID" value="NZ_AP012547.1"/>
</dbReference>
<dbReference type="PANTHER" id="PTHR33525:SF4">
    <property type="entry name" value="CYCLIC DI-GMP PHOSPHODIESTERASE CDGJ"/>
    <property type="match status" value="1"/>
</dbReference>
<dbReference type="AlphaFoldDB" id="W0SHE6"/>
<dbReference type="InterPro" id="IPR013976">
    <property type="entry name" value="HDOD"/>
</dbReference>
<feature type="region of interest" description="Disordered" evidence="1">
    <location>
        <begin position="8"/>
        <end position="50"/>
    </location>
</feature>
<feature type="domain" description="HDOD" evidence="2">
    <location>
        <begin position="256"/>
        <end position="443"/>
    </location>
</feature>
<protein>
    <submittedName>
        <fullName evidence="3">Signal transduction protein</fullName>
    </submittedName>
</protein>
<evidence type="ECO:0000256" key="1">
    <source>
        <dbReference type="SAM" id="MobiDB-lite"/>
    </source>
</evidence>
<dbReference type="SUPFAM" id="SSF109604">
    <property type="entry name" value="HD-domain/PDEase-like"/>
    <property type="match status" value="1"/>
</dbReference>
<evidence type="ECO:0000313" key="4">
    <source>
        <dbReference type="Proteomes" id="UP000031637"/>
    </source>
</evidence>
<dbReference type="PROSITE" id="PS51833">
    <property type="entry name" value="HDOD"/>
    <property type="match status" value="1"/>
</dbReference>
<dbReference type="Pfam" id="PF08668">
    <property type="entry name" value="HDOD"/>
    <property type="match status" value="1"/>
</dbReference>
<accession>W0SHE6</accession>
<dbReference type="InterPro" id="IPR035919">
    <property type="entry name" value="EAL_sf"/>
</dbReference>
<evidence type="ECO:0000259" key="2">
    <source>
        <dbReference type="PROSITE" id="PS51833"/>
    </source>
</evidence>
<keyword evidence="4" id="KW-1185">Reference proteome</keyword>
<reference evidence="3 4" key="1">
    <citation type="journal article" date="2014" name="Syst. Appl. Microbiol.">
        <title>Complete genomes of freshwater sulfur oxidizers Sulfuricella denitrificans skB26 and Sulfuritalea hydrogenivorans sk43H: genetic insights into the sulfur oxidation pathway of betaproteobacteria.</title>
        <authorList>
            <person name="Watanabe T."/>
            <person name="Kojima H."/>
            <person name="Fukui M."/>
        </authorList>
    </citation>
    <scope>NUCLEOTIDE SEQUENCE [LARGE SCALE GENOMIC DNA]</scope>
    <source>
        <strain evidence="3">DSM22779</strain>
    </source>
</reference>
<dbReference type="STRING" id="1223802.SUTH_01429"/>
<dbReference type="Gene3D" id="1.10.3210.10">
    <property type="entry name" value="Hypothetical protein af1432"/>
    <property type="match status" value="1"/>
</dbReference>
<organism evidence="3 4">
    <name type="scientific">Sulfuritalea hydrogenivorans sk43H</name>
    <dbReference type="NCBI Taxonomy" id="1223802"/>
    <lineage>
        <taxon>Bacteria</taxon>
        <taxon>Pseudomonadati</taxon>
        <taxon>Pseudomonadota</taxon>
        <taxon>Betaproteobacteria</taxon>
        <taxon>Nitrosomonadales</taxon>
        <taxon>Sterolibacteriaceae</taxon>
        <taxon>Sulfuritalea</taxon>
    </lineage>
</organism>
<dbReference type="InterPro" id="IPR001633">
    <property type="entry name" value="EAL_dom"/>
</dbReference>
<dbReference type="PANTHER" id="PTHR33525">
    <property type="match status" value="1"/>
</dbReference>
<feature type="compositionally biased region" description="Basic and acidic residues" evidence="1">
    <location>
        <begin position="15"/>
        <end position="31"/>
    </location>
</feature>